<keyword evidence="2" id="KW-0472">Membrane</keyword>
<evidence type="ECO:0000256" key="1">
    <source>
        <dbReference type="SAM" id="MobiDB-lite"/>
    </source>
</evidence>
<comment type="caution">
    <text evidence="3">The sequence shown here is derived from an EMBL/GenBank/DDBJ whole genome shotgun (WGS) entry which is preliminary data.</text>
</comment>
<keyword evidence="2" id="KW-0812">Transmembrane</keyword>
<evidence type="ECO:0000256" key="2">
    <source>
        <dbReference type="SAM" id="Phobius"/>
    </source>
</evidence>
<keyword evidence="4" id="KW-1185">Reference proteome</keyword>
<dbReference type="EMBL" id="QUNO01000022">
    <property type="protein sequence ID" value="REH31017.1"/>
    <property type="molecule type" value="Genomic_DNA"/>
</dbReference>
<reference evidence="3 4" key="1">
    <citation type="submission" date="2018-08" db="EMBL/GenBank/DDBJ databases">
        <title>Genomic Encyclopedia of Archaeal and Bacterial Type Strains, Phase II (KMG-II): from individual species to whole genera.</title>
        <authorList>
            <person name="Goeker M."/>
        </authorList>
    </citation>
    <scope>NUCLEOTIDE SEQUENCE [LARGE SCALE GENOMIC DNA]</scope>
    <source>
        <strain evidence="3 4">DSM 45791</strain>
    </source>
</reference>
<organism evidence="3 4">
    <name type="scientific">Kutzneria buriramensis</name>
    <dbReference type="NCBI Taxonomy" id="1045776"/>
    <lineage>
        <taxon>Bacteria</taxon>
        <taxon>Bacillati</taxon>
        <taxon>Actinomycetota</taxon>
        <taxon>Actinomycetes</taxon>
        <taxon>Pseudonocardiales</taxon>
        <taxon>Pseudonocardiaceae</taxon>
        <taxon>Kutzneria</taxon>
    </lineage>
</organism>
<gene>
    <name evidence="3" type="ORF">BCF44_12240</name>
</gene>
<accession>A0A3E0GVX8</accession>
<keyword evidence="2" id="KW-1133">Transmembrane helix</keyword>
<dbReference type="AlphaFoldDB" id="A0A3E0GVX8"/>
<evidence type="ECO:0000313" key="4">
    <source>
        <dbReference type="Proteomes" id="UP000256269"/>
    </source>
</evidence>
<proteinExistence type="predicted"/>
<sequence>MRWASSPDVGTAWSLFTRSIADFFGNTALMIGLAVLAGLAVLGIAVLRRHGLHRRLAQRVTIELKPSEEFTASLDEVQAIAKRWSRVRPSAHRLFNRWLGPAGAHALRVTLLTDDEGLLRYRLTVPPHAVPLISASGYKAVEVRQIDRATGDEELVPTLAAWLQANGLPAGFPAADDSAGVVRADDESETAGQVVDEVRS</sequence>
<evidence type="ECO:0000313" key="3">
    <source>
        <dbReference type="EMBL" id="REH31017.1"/>
    </source>
</evidence>
<dbReference type="Proteomes" id="UP000256269">
    <property type="component" value="Unassembled WGS sequence"/>
</dbReference>
<feature type="transmembrane region" description="Helical" evidence="2">
    <location>
        <begin position="23"/>
        <end position="47"/>
    </location>
</feature>
<name>A0A3E0GVX8_9PSEU</name>
<feature type="region of interest" description="Disordered" evidence="1">
    <location>
        <begin position="179"/>
        <end position="200"/>
    </location>
</feature>
<protein>
    <submittedName>
        <fullName evidence="3">Uncharacterized protein</fullName>
    </submittedName>
</protein>
<dbReference type="RefSeq" id="WP_147328886.1">
    <property type="nucleotide sequence ID" value="NZ_CP144376.1"/>
</dbReference>